<reference evidence="2 3" key="1">
    <citation type="submission" date="2012-10" db="EMBL/GenBank/DDBJ databases">
        <authorList>
            <person name="Harkins D.M."/>
            <person name="Durkin A.S."/>
            <person name="Brinkac L.M."/>
            <person name="Haft D.H."/>
            <person name="Selengut J.D."/>
            <person name="Sanka R."/>
            <person name="DePew J."/>
            <person name="Purushe J."/>
            <person name="Chanthongthip A."/>
            <person name="Lattana O."/>
            <person name="Phetsouvanh R."/>
            <person name="Newton P.N."/>
            <person name="Vinetz J.M."/>
            <person name="Sutton G.G."/>
            <person name="Nierman W.C."/>
            <person name="Fouts D.E."/>
        </authorList>
    </citation>
    <scope>NUCLEOTIDE SEQUENCE [LARGE SCALE GENOMIC DNA]</scope>
    <source>
        <strain evidence="2 3">UI 12758</strain>
    </source>
</reference>
<dbReference type="Proteomes" id="UP000001340">
    <property type="component" value="Unassembled WGS sequence"/>
</dbReference>
<feature type="transmembrane region" description="Helical" evidence="1">
    <location>
        <begin position="6"/>
        <end position="22"/>
    </location>
</feature>
<organism evidence="2 3">
    <name type="scientific">Leptospira interrogans str. UI 12758</name>
    <dbReference type="NCBI Taxonomy" id="1049938"/>
    <lineage>
        <taxon>Bacteria</taxon>
        <taxon>Pseudomonadati</taxon>
        <taxon>Spirochaetota</taxon>
        <taxon>Spirochaetia</taxon>
        <taxon>Leptospirales</taxon>
        <taxon>Leptospiraceae</taxon>
        <taxon>Leptospira</taxon>
    </lineage>
</organism>
<evidence type="ECO:0000256" key="1">
    <source>
        <dbReference type="SAM" id="Phobius"/>
    </source>
</evidence>
<evidence type="ECO:0000313" key="2">
    <source>
        <dbReference type="EMBL" id="EKR54007.1"/>
    </source>
</evidence>
<dbReference type="EMBL" id="AHNR02000058">
    <property type="protein sequence ID" value="EKR54007.1"/>
    <property type="molecule type" value="Genomic_DNA"/>
</dbReference>
<keyword evidence="1" id="KW-1133">Transmembrane helix</keyword>
<dbReference type="AlphaFoldDB" id="A0A0E2D2C4"/>
<sequence length="170" mass="18982">MPIILLFFVGMFAGLIVGLIVGKSKDFEWGIGTGCLIMGMVGLGVSIYAGIHRYYELKGTVKTIGTLVDYLETKETSADVETDKSYEVTYYIPIVRFSTPDGNTYTIRGLGGSKKWQIKDDIDILYKPSNPEKGFIADFQNTWALTCVLLLFSSFPLLVGFFFIGEKIWD</sequence>
<feature type="transmembrane region" description="Helical" evidence="1">
    <location>
        <begin position="143"/>
        <end position="164"/>
    </location>
</feature>
<feature type="transmembrane region" description="Helical" evidence="1">
    <location>
        <begin position="29"/>
        <end position="51"/>
    </location>
</feature>
<keyword evidence="1" id="KW-0472">Membrane</keyword>
<evidence type="ECO:0000313" key="3">
    <source>
        <dbReference type="Proteomes" id="UP000001340"/>
    </source>
</evidence>
<dbReference type="RefSeq" id="WP_001121603.1">
    <property type="nucleotide sequence ID" value="NZ_AHNR02000058.1"/>
</dbReference>
<protein>
    <submittedName>
        <fullName evidence="2">PF12158 family protein</fullName>
    </submittedName>
</protein>
<accession>A0A0E2D2C4</accession>
<gene>
    <name evidence="2" type="ORF">LEP1GSC105_1107</name>
</gene>
<proteinExistence type="predicted"/>
<keyword evidence="1" id="KW-0812">Transmembrane</keyword>
<comment type="caution">
    <text evidence="2">The sequence shown here is derived from an EMBL/GenBank/DDBJ whole genome shotgun (WGS) entry which is preliminary data.</text>
</comment>
<name>A0A0E2D2C4_LEPIR</name>